<accession>A0A8S5S0D4</accession>
<name>A0A8S5S0D4_9CAUD</name>
<reference evidence="1" key="1">
    <citation type="journal article" date="2021" name="Proc. Natl. Acad. Sci. U.S.A.">
        <title>A Catalog of Tens of Thousands of Viruses from Human Metagenomes Reveals Hidden Associations with Chronic Diseases.</title>
        <authorList>
            <person name="Tisza M.J."/>
            <person name="Buck C.B."/>
        </authorList>
    </citation>
    <scope>NUCLEOTIDE SEQUENCE</scope>
    <source>
        <strain evidence="1">Ct8Lf7</strain>
    </source>
</reference>
<proteinExistence type="predicted"/>
<dbReference type="EMBL" id="BK032511">
    <property type="protein sequence ID" value="DAF44376.1"/>
    <property type="molecule type" value="Genomic_DNA"/>
</dbReference>
<evidence type="ECO:0000313" key="1">
    <source>
        <dbReference type="EMBL" id="DAF44376.1"/>
    </source>
</evidence>
<protein>
    <submittedName>
        <fullName evidence="1">Uncharacterized protein</fullName>
    </submittedName>
</protein>
<sequence>MLRLCFLFDWHLLILQTLPFFSKLSIFPCIIL</sequence>
<organism evidence="1">
    <name type="scientific">Podoviridae sp. ct8Lf7</name>
    <dbReference type="NCBI Taxonomy" id="2827723"/>
    <lineage>
        <taxon>Viruses</taxon>
        <taxon>Duplodnaviria</taxon>
        <taxon>Heunggongvirae</taxon>
        <taxon>Uroviricota</taxon>
        <taxon>Caudoviricetes</taxon>
    </lineage>
</organism>